<dbReference type="Proteomes" id="UP000711407">
    <property type="component" value="Unassembled WGS sequence"/>
</dbReference>
<keyword evidence="2" id="KW-0288">FMN</keyword>
<evidence type="ECO:0000256" key="2">
    <source>
        <dbReference type="ARBA" id="ARBA00022643"/>
    </source>
</evidence>
<dbReference type="GO" id="GO:0016491">
    <property type="term" value="F:oxidoreductase activity"/>
    <property type="evidence" value="ECO:0007669"/>
    <property type="project" value="InterPro"/>
</dbReference>
<proteinExistence type="predicted"/>
<accession>A0A921JI15</accession>
<gene>
    <name evidence="4" type="ORF">K8V47_03825</name>
</gene>
<evidence type="ECO:0000313" key="5">
    <source>
        <dbReference type="Proteomes" id="UP000711407"/>
    </source>
</evidence>
<dbReference type="EMBL" id="DYXT01000021">
    <property type="protein sequence ID" value="HJE38878.1"/>
    <property type="molecule type" value="Genomic_DNA"/>
</dbReference>
<dbReference type="InterPro" id="IPR005025">
    <property type="entry name" value="FMN_Rdtase-like_dom"/>
</dbReference>
<dbReference type="Gene3D" id="3.40.50.360">
    <property type="match status" value="1"/>
</dbReference>
<name>A0A921JI15_9BACT</name>
<dbReference type="SUPFAM" id="SSF52218">
    <property type="entry name" value="Flavoproteins"/>
    <property type="match status" value="1"/>
</dbReference>
<feature type="domain" description="NADPH-dependent FMN reductase-like" evidence="3">
    <location>
        <begin position="3"/>
        <end position="121"/>
    </location>
</feature>
<organism evidence="4 5">
    <name type="scientific">Candidatus Amulumruptor caecigallinarius</name>
    <dbReference type="NCBI Taxonomy" id="2109911"/>
    <lineage>
        <taxon>Bacteria</taxon>
        <taxon>Pseudomonadati</taxon>
        <taxon>Bacteroidota</taxon>
        <taxon>Bacteroidia</taxon>
        <taxon>Bacteroidales</taxon>
        <taxon>Muribaculaceae</taxon>
        <taxon>Candidatus Amulumruptor</taxon>
    </lineage>
</organism>
<dbReference type="AlphaFoldDB" id="A0A921JI15"/>
<keyword evidence="1" id="KW-0285">Flavoprotein</keyword>
<sequence>MKKVLILSGSPRKGGNSDLLCDEFLRGASEAGNNVEKIWIPSKNVGYCRGCYYCNSHSGQCCIQDDMPDILKKMLDADVLVLASPVYFYSINAQMKTVFDRTVARWLEFNDKEFYYIMTAAEDEKHTMDCTLECFRGLAACFKGSKEMGVIAAKGVYGIGEVRDTPYMRQAYEMGRSIK</sequence>
<reference evidence="4" key="1">
    <citation type="journal article" date="2021" name="PeerJ">
        <title>Extensive microbial diversity within the chicken gut microbiome revealed by metagenomics and culture.</title>
        <authorList>
            <person name="Gilroy R."/>
            <person name="Ravi A."/>
            <person name="Getino M."/>
            <person name="Pursley I."/>
            <person name="Horton D.L."/>
            <person name="Alikhan N.F."/>
            <person name="Baker D."/>
            <person name="Gharbi K."/>
            <person name="Hall N."/>
            <person name="Watson M."/>
            <person name="Adriaenssens E.M."/>
            <person name="Foster-Nyarko E."/>
            <person name="Jarju S."/>
            <person name="Secka A."/>
            <person name="Antonio M."/>
            <person name="Oren A."/>
            <person name="Chaudhuri R.R."/>
            <person name="La Ragione R."/>
            <person name="Hildebrand F."/>
            <person name="Pallen M.J."/>
        </authorList>
    </citation>
    <scope>NUCLEOTIDE SEQUENCE</scope>
    <source>
        <strain evidence="4">4100</strain>
    </source>
</reference>
<evidence type="ECO:0000313" key="4">
    <source>
        <dbReference type="EMBL" id="HJE38878.1"/>
    </source>
</evidence>
<dbReference type="InterPro" id="IPR051796">
    <property type="entry name" value="ISF_SsuE-like"/>
</dbReference>
<dbReference type="PANTHER" id="PTHR43278">
    <property type="entry name" value="NAD(P)H-DEPENDENT FMN-CONTAINING OXIDOREDUCTASE YWQN-RELATED"/>
    <property type="match status" value="1"/>
</dbReference>
<dbReference type="Pfam" id="PF03358">
    <property type="entry name" value="FMN_red"/>
    <property type="match status" value="1"/>
</dbReference>
<evidence type="ECO:0000256" key="1">
    <source>
        <dbReference type="ARBA" id="ARBA00022630"/>
    </source>
</evidence>
<dbReference type="InterPro" id="IPR029039">
    <property type="entry name" value="Flavoprotein-like_sf"/>
</dbReference>
<dbReference type="PANTHER" id="PTHR43278:SF2">
    <property type="entry name" value="IRON-SULFUR FLAVOPROTEIN"/>
    <property type="match status" value="1"/>
</dbReference>
<evidence type="ECO:0000259" key="3">
    <source>
        <dbReference type="Pfam" id="PF03358"/>
    </source>
</evidence>
<comment type="caution">
    <text evidence="4">The sequence shown here is derived from an EMBL/GenBank/DDBJ whole genome shotgun (WGS) entry which is preliminary data.</text>
</comment>
<reference evidence="4" key="2">
    <citation type="submission" date="2021-09" db="EMBL/GenBank/DDBJ databases">
        <authorList>
            <person name="Gilroy R."/>
        </authorList>
    </citation>
    <scope>NUCLEOTIDE SEQUENCE</scope>
    <source>
        <strain evidence="4">4100</strain>
    </source>
</reference>
<protein>
    <submittedName>
        <fullName evidence="4">Flavodoxin family protein</fullName>
    </submittedName>
</protein>